<dbReference type="EMBL" id="BOMH01000009">
    <property type="protein sequence ID" value="GID63492.1"/>
    <property type="molecule type" value="Genomic_DNA"/>
</dbReference>
<dbReference type="AlphaFoldDB" id="A0A919IDM6"/>
<evidence type="ECO:0000313" key="3">
    <source>
        <dbReference type="Proteomes" id="UP000619479"/>
    </source>
</evidence>
<keyword evidence="3" id="KW-1185">Reference proteome</keyword>
<reference evidence="2" key="1">
    <citation type="submission" date="2021-01" db="EMBL/GenBank/DDBJ databases">
        <title>Whole genome shotgun sequence of Actinoplanes cyaneus NBRC 14990.</title>
        <authorList>
            <person name="Komaki H."/>
            <person name="Tamura T."/>
        </authorList>
    </citation>
    <scope>NUCLEOTIDE SEQUENCE</scope>
    <source>
        <strain evidence="2">NBRC 14990</strain>
    </source>
</reference>
<protein>
    <submittedName>
        <fullName evidence="2">Uncharacterized protein</fullName>
    </submittedName>
</protein>
<keyword evidence="1" id="KW-1133">Transmembrane helix</keyword>
<keyword evidence="1" id="KW-0812">Transmembrane</keyword>
<organism evidence="2 3">
    <name type="scientific">Actinoplanes cyaneus</name>
    <dbReference type="NCBI Taxonomy" id="52696"/>
    <lineage>
        <taxon>Bacteria</taxon>
        <taxon>Bacillati</taxon>
        <taxon>Actinomycetota</taxon>
        <taxon>Actinomycetes</taxon>
        <taxon>Micromonosporales</taxon>
        <taxon>Micromonosporaceae</taxon>
        <taxon>Actinoplanes</taxon>
    </lineage>
</organism>
<sequence length="94" mass="10031">MGEQVPSWVPVLGSRRCPTWLVAGLAAAGVVPLAVIVVTSVANWDVLIGAAGRPSPGWTMLATACYLPAAWWPVLVAAVTVAYVRRRARRPEPR</sequence>
<dbReference type="RefSeq" id="WP_203738939.1">
    <property type="nucleotide sequence ID" value="NZ_BAAAUC010000011.1"/>
</dbReference>
<feature type="transmembrane region" description="Helical" evidence="1">
    <location>
        <begin position="61"/>
        <end position="84"/>
    </location>
</feature>
<gene>
    <name evidence="2" type="ORF">Acy02nite_13730</name>
</gene>
<proteinExistence type="predicted"/>
<evidence type="ECO:0000256" key="1">
    <source>
        <dbReference type="SAM" id="Phobius"/>
    </source>
</evidence>
<feature type="transmembrane region" description="Helical" evidence="1">
    <location>
        <begin position="20"/>
        <end position="41"/>
    </location>
</feature>
<name>A0A919IDM6_9ACTN</name>
<accession>A0A919IDM6</accession>
<keyword evidence="1" id="KW-0472">Membrane</keyword>
<comment type="caution">
    <text evidence="2">The sequence shown here is derived from an EMBL/GenBank/DDBJ whole genome shotgun (WGS) entry which is preliminary data.</text>
</comment>
<evidence type="ECO:0000313" key="2">
    <source>
        <dbReference type="EMBL" id="GID63492.1"/>
    </source>
</evidence>
<dbReference type="Proteomes" id="UP000619479">
    <property type="component" value="Unassembled WGS sequence"/>
</dbReference>